<proteinExistence type="predicted"/>
<accession>A0ABX2E6Y5</accession>
<evidence type="ECO:0008006" key="3">
    <source>
        <dbReference type="Google" id="ProtNLM"/>
    </source>
</evidence>
<dbReference type="RefSeq" id="WP_173301740.1">
    <property type="nucleotide sequence ID" value="NZ_JABRWQ010000005.1"/>
</dbReference>
<evidence type="ECO:0000313" key="1">
    <source>
        <dbReference type="EMBL" id="NRD24092.1"/>
    </source>
</evidence>
<name>A0ABX2E6Y5_9FLAO</name>
<evidence type="ECO:0000313" key="2">
    <source>
        <dbReference type="Proteomes" id="UP000805085"/>
    </source>
</evidence>
<dbReference type="EMBL" id="JABRWQ010000005">
    <property type="protein sequence ID" value="NRD24092.1"/>
    <property type="molecule type" value="Genomic_DNA"/>
</dbReference>
<dbReference type="PROSITE" id="PS51257">
    <property type="entry name" value="PROKAR_LIPOPROTEIN"/>
    <property type="match status" value="1"/>
</dbReference>
<comment type="caution">
    <text evidence="1">The sequence shown here is derived from an EMBL/GenBank/DDBJ whole genome shotgun (WGS) entry which is preliminary data.</text>
</comment>
<organism evidence="1 2">
    <name type="scientific">Winogradskyella litoriviva</name>
    <dbReference type="NCBI Taxonomy" id="1220182"/>
    <lineage>
        <taxon>Bacteria</taxon>
        <taxon>Pseudomonadati</taxon>
        <taxon>Bacteroidota</taxon>
        <taxon>Flavobacteriia</taxon>
        <taxon>Flavobacteriales</taxon>
        <taxon>Flavobacteriaceae</taxon>
        <taxon>Winogradskyella</taxon>
    </lineage>
</organism>
<protein>
    <recommendedName>
        <fullName evidence="3">VWFA domain-containing protein</fullName>
    </recommendedName>
</protein>
<gene>
    <name evidence="1" type="ORF">HNV10_12600</name>
</gene>
<dbReference type="Proteomes" id="UP000805085">
    <property type="component" value="Unassembled WGS sequence"/>
</dbReference>
<keyword evidence="2" id="KW-1185">Reference proteome</keyword>
<sequence>MKIKTIVFIILVTVLSCKNDKEESNVELSIENNEPTTKLSPNRPNLNISILLDLSDRIDPVKYPNPAMEFYERDLGYIHSVVESFEWHLRNKRSIKIKDHIQLFIEPEPADGALNSKIQSLNMSFTKDNAKKEYIMQTSGVYDSIVKQIYQSAIEDNNYVGSDVWGFFKNNVQDFCVEEDFRNILVVLTDGYLYHKDVKIKEKNLTSYLRPQDIREFKLNKANWKERMETENFGFIPMQDDLKNIEVLVLGINPDKKNDYEQDVIFKYWKDWLTQMNVKQFEIKLANLPANMDKVIKDYIFQE</sequence>
<reference evidence="1 2" key="1">
    <citation type="journal article" date="2015" name="Int. J. Syst. Evol. Microbiol.">
        <title>Winogradskyella litoriviva sp. nov., isolated from coastal seawater.</title>
        <authorList>
            <person name="Nedashkovskaya O.I."/>
            <person name="Kukhlevskiy A.D."/>
            <person name="Zhukova N.V."/>
            <person name="Kim S.J."/>
            <person name="Rhee S.K."/>
            <person name="Mikhailov V.V."/>
        </authorList>
    </citation>
    <scope>NUCLEOTIDE SEQUENCE [LARGE SCALE GENOMIC DNA]</scope>
    <source>
        <strain evidence="1 2">KMM6491</strain>
    </source>
</reference>